<evidence type="ECO:0000259" key="3">
    <source>
        <dbReference type="PROSITE" id="PS50924"/>
    </source>
</evidence>
<evidence type="ECO:0000313" key="4">
    <source>
        <dbReference type="EMBL" id="KAH0565108.1"/>
    </source>
</evidence>
<name>A0A9P8RSJ8_9PEZI</name>
<dbReference type="PANTHER" id="PTHR35152">
    <property type="entry name" value="DOMAIN SIGNALLING PROTEIN, PUTATIVE (AFU_ORTHOLOGUE AFUA_5G11310)-RELATED"/>
    <property type="match status" value="1"/>
</dbReference>
<dbReference type="PROSITE" id="PS50924">
    <property type="entry name" value="MHYT"/>
    <property type="match status" value="1"/>
</dbReference>
<feature type="transmembrane region" description="Helical" evidence="2">
    <location>
        <begin position="128"/>
        <end position="149"/>
    </location>
</feature>
<dbReference type="PANTHER" id="PTHR35152:SF1">
    <property type="entry name" value="DOMAIN SIGNALLING PROTEIN, PUTATIVE (AFU_ORTHOLOGUE AFUA_5G11310)-RELATED"/>
    <property type="match status" value="1"/>
</dbReference>
<dbReference type="Proteomes" id="UP000750711">
    <property type="component" value="Unassembled WGS sequence"/>
</dbReference>
<feature type="transmembrane region" description="Helical" evidence="2">
    <location>
        <begin position="20"/>
        <end position="43"/>
    </location>
</feature>
<keyword evidence="2" id="KW-1133">Transmembrane helix</keyword>
<organism evidence="4 5">
    <name type="scientific">Trichoglossum hirsutum</name>
    <dbReference type="NCBI Taxonomy" id="265104"/>
    <lineage>
        <taxon>Eukaryota</taxon>
        <taxon>Fungi</taxon>
        <taxon>Dikarya</taxon>
        <taxon>Ascomycota</taxon>
        <taxon>Pezizomycotina</taxon>
        <taxon>Geoglossomycetes</taxon>
        <taxon>Geoglossales</taxon>
        <taxon>Geoglossaceae</taxon>
        <taxon>Trichoglossum</taxon>
    </lineage>
</organism>
<proteinExistence type="predicted"/>
<keyword evidence="2" id="KW-0472">Membrane</keyword>
<keyword evidence="2" id="KW-0812">Transmembrane</keyword>
<feature type="transmembrane region" description="Helical" evidence="2">
    <location>
        <begin position="97"/>
        <end position="116"/>
    </location>
</feature>
<dbReference type="Pfam" id="PF03707">
    <property type="entry name" value="MHYT"/>
    <property type="match status" value="2"/>
</dbReference>
<evidence type="ECO:0000313" key="5">
    <source>
        <dbReference type="Proteomes" id="UP000750711"/>
    </source>
</evidence>
<feature type="transmembrane region" description="Helical" evidence="2">
    <location>
        <begin position="55"/>
        <end position="77"/>
    </location>
</feature>
<dbReference type="AlphaFoldDB" id="A0A9P8RSJ8"/>
<evidence type="ECO:0000256" key="1">
    <source>
        <dbReference type="SAM" id="MobiDB-lite"/>
    </source>
</evidence>
<sequence length="782" mass="85354">MTVSTPDYDYLVGKTLPQSYNIGFVILSYAVSYVGSLTTLELLQRRTSRRGAYNWYLLAGSSLSMGGIGIWSMHYVANRAIILLNDTVSQISYSAGYTTLSFFVPIFVLLAAFSILGTNETISKRRLGLSGALAGLAICGMHYLGQAGISNYVSVYDVRHVVGAAIIAVAASITALAVFFALRAAWTNSWWKRAICAIVLAGAVSGMHWTAALGTQYRFRQITAGSEQNLTAKQTVTMVIIFSIAACALLLGLAMLAQRRRLEQADRAQQVVLASATFDPKGRLMVTTEGLMPSQKITTSYLEQSLEDVFCSSHPVFLWIYRVTRNWQGIVDLVPSMKSHIRTITTKRDSQTGNQTNLQSYNPAPGRAAEAYAFIFRELFCVSAVTLAGQVGRPLEKLGVLYDEILNTGVTKKSDRLIPKPDSVTKDAESGTSEPYTPYGRGQLLFVVRQLDAAEAADSQALGYRFTEPGNVIDILAKSMQVGREDLQTHIEDMRTSCTHEYILEPGVHLACFAIRACVRGGFDVLVRKDAKNLLPTTQLRASQLSQVGLDVIQTLEGLSVRDCLIRLRNKPTCSGDEEHTFVTQFYDALVALAEMIDEPLTEEAALLTTPILAPCRGRGPQSVPGQATLIAFRTIVPIQSQAPCDQLQFSPLSLFNTQQQVYSNSTSHDTFTHAIHREFADNLSSKNGPGVTQAGKQSSHPSPNPKRWTKILGTDQGSKSDRRDIESQSFGGILVSQSVIVTEVELDPAVEMETLGTTGQAMKEEEDTTFVNGLVAACVTD</sequence>
<protein>
    <recommendedName>
        <fullName evidence="3">MHYT domain-containing protein</fullName>
    </recommendedName>
</protein>
<feature type="transmembrane region" description="Helical" evidence="2">
    <location>
        <begin position="194"/>
        <end position="215"/>
    </location>
</feature>
<accession>A0A9P8RSJ8</accession>
<feature type="transmembrane region" description="Helical" evidence="2">
    <location>
        <begin position="161"/>
        <end position="182"/>
    </location>
</feature>
<feature type="transmembrane region" description="Helical" evidence="2">
    <location>
        <begin position="235"/>
        <end position="257"/>
    </location>
</feature>
<comment type="caution">
    <text evidence="4">The sequence shown here is derived from an EMBL/GenBank/DDBJ whole genome shotgun (WGS) entry which is preliminary data.</text>
</comment>
<evidence type="ECO:0000256" key="2">
    <source>
        <dbReference type="SAM" id="Phobius"/>
    </source>
</evidence>
<dbReference type="InterPro" id="IPR005330">
    <property type="entry name" value="MHYT_dom"/>
</dbReference>
<keyword evidence="5" id="KW-1185">Reference proteome</keyword>
<gene>
    <name evidence="4" type="ORF">GP486_001492</name>
</gene>
<dbReference type="EMBL" id="JAGHQM010000135">
    <property type="protein sequence ID" value="KAH0565108.1"/>
    <property type="molecule type" value="Genomic_DNA"/>
</dbReference>
<feature type="region of interest" description="Disordered" evidence="1">
    <location>
        <begin position="683"/>
        <end position="724"/>
    </location>
</feature>
<feature type="domain" description="MHYT" evidence="3">
    <location>
        <begin position="20"/>
        <end position="218"/>
    </location>
</feature>
<reference evidence="4" key="1">
    <citation type="submission" date="2021-03" db="EMBL/GenBank/DDBJ databases">
        <title>Comparative genomics and phylogenomic investigation of the class Geoglossomycetes provide insights into ecological specialization and systematics.</title>
        <authorList>
            <person name="Melie T."/>
            <person name="Pirro S."/>
            <person name="Miller A.N."/>
            <person name="Quandt A."/>
        </authorList>
    </citation>
    <scope>NUCLEOTIDE SEQUENCE</scope>
    <source>
        <strain evidence="4">CAQ_001_2017</strain>
    </source>
</reference>